<evidence type="ECO:0000259" key="1">
    <source>
        <dbReference type="Pfam" id="PF09359"/>
    </source>
</evidence>
<dbReference type="InterPro" id="IPR033469">
    <property type="entry name" value="CYTH-like_dom_sf"/>
</dbReference>
<keyword evidence="3" id="KW-1185">Reference proteome</keyword>
<organism evidence="2 3">
    <name type="scientific">Flavimobilis rhizosphaerae</name>
    <dbReference type="NCBI Taxonomy" id="2775421"/>
    <lineage>
        <taxon>Bacteria</taxon>
        <taxon>Bacillati</taxon>
        <taxon>Actinomycetota</taxon>
        <taxon>Actinomycetes</taxon>
        <taxon>Micrococcales</taxon>
        <taxon>Jonesiaceae</taxon>
        <taxon>Flavimobilis</taxon>
    </lineage>
</organism>
<comment type="caution">
    <text evidence="2">The sequence shown here is derived from an EMBL/GenBank/DDBJ whole genome shotgun (WGS) entry which is preliminary data.</text>
</comment>
<reference evidence="2 3" key="1">
    <citation type="submission" date="2020-09" db="EMBL/GenBank/DDBJ databases">
        <title>Flavimobilis rhizosphaerae sp. nov., isolated from rhizosphere soil of Spartina alterniflora.</title>
        <authorList>
            <person name="Hanqin C."/>
        </authorList>
    </citation>
    <scope>NUCLEOTIDE SEQUENCE [LARGE SCALE GENOMIC DNA]</scope>
    <source>
        <strain evidence="2 3">GY 10621</strain>
    </source>
</reference>
<dbReference type="RefSeq" id="WP_192279593.1">
    <property type="nucleotide sequence ID" value="NZ_JACZDF010000003.1"/>
</dbReference>
<name>A0ABR9DQW1_9MICO</name>
<evidence type="ECO:0000313" key="3">
    <source>
        <dbReference type="Proteomes" id="UP000642107"/>
    </source>
</evidence>
<dbReference type="EMBL" id="JACZDF010000003">
    <property type="protein sequence ID" value="MBD9699529.1"/>
    <property type="molecule type" value="Genomic_DNA"/>
</dbReference>
<feature type="domain" description="VTC" evidence="1">
    <location>
        <begin position="35"/>
        <end position="241"/>
    </location>
</feature>
<protein>
    <submittedName>
        <fullName evidence="2">VTC domain-containing protein</fullName>
    </submittedName>
</protein>
<gene>
    <name evidence="2" type="ORF">IGS67_08500</name>
</gene>
<sequence>MSAALLDAPAWAGAVEGLAPVGLDELVATAGLLARVDRKYVVPLPVVAAVVGRLAGVRVLEVGGRRASAYGSVYFDTPDLACFRMSAHARRRRVKVRSRTYLDSGVAFTEVKTRGPRGLTVKDRQPRAGADDALGADDRDYVAGVLRARVPSDGALRPVTLAPVLRTTYTRTTLALPDGARATVDLDLVWRTPGGTVACGVEGVAVVETKSPGGATVLDRALWRAGVRPSRLSKFGAGLVVLDPSLPAHRWCSTLRRLPLHAA</sequence>
<dbReference type="SUPFAM" id="SSF55154">
    <property type="entry name" value="CYTH-like phosphatases"/>
    <property type="match status" value="1"/>
</dbReference>
<dbReference type="Proteomes" id="UP000642107">
    <property type="component" value="Unassembled WGS sequence"/>
</dbReference>
<dbReference type="Pfam" id="PF09359">
    <property type="entry name" value="VTC"/>
    <property type="match status" value="1"/>
</dbReference>
<dbReference type="InterPro" id="IPR018966">
    <property type="entry name" value="VTC_domain"/>
</dbReference>
<proteinExistence type="predicted"/>
<accession>A0ABR9DQW1</accession>
<evidence type="ECO:0000313" key="2">
    <source>
        <dbReference type="EMBL" id="MBD9699529.1"/>
    </source>
</evidence>